<feature type="transmembrane region" description="Helical" evidence="1">
    <location>
        <begin position="14"/>
        <end position="32"/>
    </location>
</feature>
<keyword evidence="1" id="KW-1133">Transmembrane helix</keyword>
<dbReference type="EMBL" id="CP031555">
    <property type="protein sequence ID" value="AXO15076.1"/>
    <property type="molecule type" value="Genomic_DNA"/>
</dbReference>
<dbReference type="Pfam" id="PF04977">
    <property type="entry name" value="DivIC"/>
    <property type="match status" value="1"/>
</dbReference>
<keyword evidence="1" id="KW-0812">Transmembrane</keyword>
<name>A0ABN5NFC8_9PROT</name>
<organism evidence="2 3">
    <name type="scientific">Thalassospira indica</name>
    <dbReference type="NCBI Taxonomy" id="1891279"/>
    <lineage>
        <taxon>Bacteria</taxon>
        <taxon>Pseudomonadati</taxon>
        <taxon>Pseudomonadota</taxon>
        <taxon>Alphaproteobacteria</taxon>
        <taxon>Rhodospirillales</taxon>
        <taxon>Thalassospiraceae</taxon>
        <taxon>Thalassospira</taxon>
    </lineage>
</organism>
<evidence type="ECO:0000256" key="1">
    <source>
        <dbReference type="SAM" id="Phobius"/>
    </source>
</evidence>
<evidence type="ECO:0000313" key="3">
    <source>
        <dbReference type="Proteomes" id="UP000256971"/>
    </source>
</evidence>
<proteinExistence type="predicted"/>
<sequence length="120" mass="13386">MSSSSPVILRLKQAVAPVIAFTVMAYFIFHSVEGERGLLNYWSMQDRVSQITQVLEETTERRKLLEQHVLSLRASHLDPDLLDERARAMLNAAHPDDVIIFHHDGYSDVITAAAAAADAN</sequence>
<dbReference type="RefSeq" id="WP_082923499.1">
    <property type="nucleotide sequence ID" value="NZ_CP031555.1"/>
</dbReference>
<keyword evidence="3" id="KW-1185">Reference proteome</keyword>
<evidence type="ECO:0000313" key="2">
    <source>
        <dbReference type="EMBL" id="AXO15076.1"/>
    </source>
</evidence>
<dbReference type="InterPro" id="IPR007060">
    <property type="entry name" value="FtsL/DivIC"/>
</dbReference>
<gene>
    <name evidence="2" type="ORF">DY252_13200</name>
</gene>
<protein>
    <submittedName>
        <fullName evidence="2">Septum formation initiator family protein</fullName>
    </submittedName>
</protein>
<keyword evidence="1" id="KW-0472">Membrane</keyword>
<dbReference type="Proteomes" id="UP000256971">
    <property type="component" value="Chromosome"/>
</dbReference>
<accession>A0ABN5NFC8</accession>
<reference evidence="2 3" key="1">
    <citation type="submission" date="2018-08" db="EMBL/GenBank/DDBJ databases">
        <title>Complete genome sequence of type strain Thalassospira indica MCCC 1A01103T, isolated from isolated from deep seawater of the Indian Ocean.</title>
        <authorList>
            <person name="Liu Y."/>
        </authorList>
    </citation>
    <scope>NUCLEOTIDE SEQUENCE [LARGE SCALE GENOMIC DNA]</scope>
    <source>
        <strain evidence="2 3">PB8BT</strain>
    </source>
</reference>